<name>J9PLV0_9CAUD</name>
<dbReference type="Proteomes" id="UP000006285">
    <property type="component" value="Segment"/>
</dbReference>
<dbReference type="RefSeq" id="YP_006907516.1">
    <property type="nucleotide sequence ID" value="NC_018856.1"/>
</dbReference>
<proteinExistence type="predicted"/>
<dbReference type="KEGG" id="vg:13829153"/>
<evidence type="ECO:0000313" key="1">
    <source>
        <dbReference type="EMBL" id="AEQ34420.1"/>
    </source>
</evidence>
<organism evidence="1 2">
    <name type="scientific">Bacillus phage Bastille</name>
    <dbReference type="NCBI Taxonomy" id="57477"/>
    <lineage>
        <taxon>Viruses</taxon>
        <taxon>Duplodnaviria</taxon>
        <taxon>Heunggongvirae</taxon>
        <taxon>Uroviricota</taxon>
        <taxon>Caudoviricetes</taxon>
        <taxon>Herelleviridae</taxon>
        <taxon>Bastillevirinae</taxon>
        <taxon>Bastillevirus</taxon>
        <taxon>Bastillevirus bastille</taxon>
    </lineage>
</organism>
<evidence type="ECO:0000313" key="2">
    <source>
        <dbReference type="Proteomes" id="UP000006285"/>
    </source>
</evidence>
<reference evidence="1 2" key="1">
    <citation type="submission" date="2013-01" db="EMBL/GenBank/DDBJ databases">
        <title>Large virulent SPO1-related Bacillus Phage Bastille.</title>
        <authorList>
            <person name="Klumpp J."/>
            <person name="Loessner M.J."/>
        </authorList>
    </citation>
    <scope>NUCLEOTIDE SEQUENCE [LARGE SCALE GENOMIC DNA]</scope>
</reference>
<keyword evidence="2" id="KW-1185">Reference proteome</keyword>
<protein>
    <submittedName>
        <fullName evidence="1">Uncharacterized protein</fullName>
    </submittedName>
</protein>
<dbReference type="EMBL" id="JF966203">
    <property type="protein sequence ID" value="AEQ34420.1"/>
    <property type="molecule type" value="Genomic_DNA"/>
</dbReference>
<sequence>MTRHTRRRQEMNFRNVKDIPTTNIPIKENVEAFKEVGIIDNTLVTVNVFKFVPNTNSFLGNYRLHKKINKIKKQEGGRIPTFLELHDRCKTRKDVRNLTRTISQDEDGRVFTYRLYLSHLIGFHSGTFNGKDTYTFYDKHDRYRA</sequence>
<accession>J9PLV0</accession>
<dbReference type="GeneID" id="13829153"/>